<reference evidence="2" key="1">
    <citation type="submission" date="2023-07" db="EMBL/GenBank/DDBJ databases">
        <title>Brevundimonas soil sp. nov., isolated from the soil of chemical plant.</title>
        <authorList>
            <person name="Wu N."/>
        </authorList>
    </citation>
    <scope>NUCLEOTIDE SEQUENCE</scope>
    <source>
        <strain evidence="2">XZ-24</strain>
    </source>
</reference>
<proteinExistence type="predicted"/>
<evidence type="ECO:0000313" key="2">
    <source>
        <dbReference type="EMBL" id="MDO1559485.1"/>
    </source>
</evidence>
<gene>
    <name evidence="2" type="ORF">Q0812_08595</name>
</gene>
<protein>
    <submittedName>
        <fullName evidence="2">Uncharacterized protein</fullName>
    </submittedName>
</protein>
<dbReference type="Proteomes" id="UP001169063">
    <property type="component" value="Unassembled WGS sequence"/>
</dbReference>
<evidence type="ECO:0000313" key="3">
    <source>
        <dbReference type="Proteomes" id="UP001169063"/>
    </source>
</evidence>
<sequence>MLSDRLFYFLTALFALGLIALALVWPQGMGAPSPGPFRRPVTLPEYAILEQRKAAEEARAAERAQELARTAQAAESDASEPSVP</sequence>
<feature type="region of interest" description="Disordered" evidence="1">
    <location>
        <begin position="59"/>
        <end position="84"/>
    </location>
</feature>
<name>A0ABT8SLR6_9CAUL</name>
<keyword evidence="3" id="KW-1185">Reference proteome</keyword>
<evidence type="ECO:0000256" key="1">
    <source>
        <dbReference type="SAM" id="MobiDB-lite"/>
    </source>
</evidence>
<dbReference type="EMBL" id="JAUKTR010000003">
    <property type="protein sequence ID" value="MDO1559485.1"/>
    <property type="molecule type" value="Genomic_DNA"/>
</dbReference>
<organism evidence="2 3">
    <name type="scientific">Peiella sedimenti</name>
    <dbReference type="NCBI Taxonomy" id="3061083"/>
    <lineage>
        <taxon>Bacteria</taxon>
        <taxon>Pseudomonadati</taxon>
        <taxon>Pseudomonadota</taxon>
        <taxon>Alphaproteobacteria</taxon>
        <taxon>Caulobacterales</taxon>
        <taxon>Caulobacteraceae</taxon>
        <taxon>Peiella</taxon>
    </lineage>
</organism>
<accession>A0ABT8SLR6</accession>
<comment type="caution">
    <text evidence="2">The sequence shown here is derived from an EMBL/GenBank/DDBJ whole genome shotgun (WGS) entry which is preliminary data.</text>
</comment>
<dbReference type="RefSeq" id="WP_302109914.1">
    <property type="nucleotide sequence ID" value="NZ_JAUKTR010000003.1"/>
</dbReference>